<dbReference type="Proteomes" id="UP000239480">
    <property type="component" value="Unassembled WGS sequence"/>
</dbReference>
<dbReference type="PANTHER" id="PTHR35527">
    <property type="entry name" value="CHOLOYLGLYCINE HYDROLASE"/>
    <property type="match status" value="1"/>
</dbReference>
<feature type="signal peptide" evidence="1">
    <location>
        <begin position="1"/>
        <end position="28"/>
    </location>
</feature>
<accession>A0A2T0RPR5</accession>
<feature type="chain" id="PRO_5015455309" evidence="1">
    <location>
        <begin position="29"/>
        <end position="364"/>
    </location>
</feature>
<dbReference type="RefSeq" id="WP_106205484.1">
    <property type="nucleotide sequence ID" value="NZ_PVTD01000005.1"/>
</dbReference>
<reference evidence="2 3" key="1">
    <citation type="submission" date="2018-03" db="EMBL/GenBank/DDBJ databases">
        <title>Genomic Encyclopedia of Archaeal and Bacterial Type Strains, Phase II (KMG-II): from individual species to whole genera.</title>
        <authorList>
            <person name="Goeker M."/>
        </authorList>
    </citation>
    <scope>NUCLEOTIDE SEQUENCE [LARGE SCALE GENOMIC DNA]</scope>
    <source>
        <strain evidence="2 3">DSM 29328</strain>
    </source>
</reference>
<keyword evidence="3" id="KW-1185">Reference proteome</keyword>
<dbReference type="EMBL" id="PVTD01000005">
    <property type="protein sequence ID" value="PRY23184.1"/>
    <property type="molecule type" value="Genomic_DNA"/>
</dbReference>
<dbReference type="GO" id="GO:0016787">
    <property type="term" value="F:hydrolase activity"/>
    <property type="evidence" value="ECO:0007669"/>
    <property type="project" value="UniProtKB-KW"/>
</dbReference>
<dbReference type="Gene3D" id="3.60.60.10">
    <property type="entry name" value="Penicillin V Acylase, Chain A"/>
    <property type="match status" value="1"/>
</dbReference>
<dbReference type="SUPFAM" id="SSF56235">
    <property type="entry name" value="N-terminal nucleophile aminohydrolases (Ntn hydrolases)"/>
    <property type="match status" value="1"/>
</dbReference>
<organism evidence="2 3">
    <name type="scientific">Aliiruegeria haliotis</name>
    <dbReference type="NCBI Taxonomy" id="1280846"/>
    <lineage>
        <taxon>Bacteria</taxon>
        <taxon>Pseudomonadati</taxon>
        <taxon>Pseudomonadota</taxon>
        <taxon>Alphaproteobacteria</taxon>
        <taxon>Rhodobacterales</taxon>
        <taxon>Roseobacteraceae</taxon>
        <taxon>Aliiruegeria</taxon>
    </lineage>
</organism>
<keyword evidence="1" id="KW-0732">Signal</keyword>
<evidence type="ECO:0000313" key="3">
    <source>
        <dbReference type="Proteomes" id="UP000239480"/>
    </source>
</evidence>
<gene>
    <name evidence="2" type="ORF">CLV78_105238</name>
</gene>
<evidence type="ECO:0000313" key="2">
    <source>
        <dbReference type="EMBL" id="PRY23184.1"/>
    </source>
</evidence>
<evidence type="ECO:0000256" key="1">
    <source>
        <dbReference type="SAM" id="SignalP"/>
    </source>
</evidence>
<comment type="caution">
    <text evidence="2">The sequence shown here is derived from an EMBL/GenBank/DDBJ whole genome shotgun (WGS) entry which is preliminary data.</text>
</comment>
<proteinExistence type="predicted"/>
<sequence length="364" mass="39662">MKSLNQKARSWKSLVVTGVLAAAMTSSALTANACSRWVADTDHGIAVIRTYDWADQLGAVARVHPVGEVRVSSPTPGYENTATWTVKHHAVSFEEHDVFHGTAGEVVNDKGMSVHMLYLDDSKHFVADHEDTGAPALSLKDVSAFIAETYASVDEAVAGFEAGEFQFAWRSGIDGAVHGLHVSVVDTFGDIALFQLNEGGEMVVHRGDQASDLRIQANAPLQQDHRAYVRGFALDKNPMGQNLPSSISSPDRNLRLLWVSDRQNFEGLSKQQTMAVMQQSFDNAAGVPADLVDPMNGETYRTWVGFKHFLQDGTVTVRGYDTATEITFNIEDTKGFNGPVCADLIQQASEGNTEVTWRVCEANS</sequence>
<name>A0A2T0RPR5_9RHOB</name>
<dbReference type="OrthoDB" id="1265391at2"/>
<dbReference type="InterPro" id="IPR052193">
    <property type="entry name" value="Peptidase_C59"/>
</dbReference>
<keyword evidence="2" id="KW-0378">Hydrolase</keyword>
<dbReference type="PANTHER" id="PTHR35527:SF2">
    <property type="entry name" value="HYDROLASE"/>
    <property type="match status" value="1"/>
</dbReference>
<dbReference type="AlphaFoldDB" id="A0A2T0RPR5"/>
<protein>
    <submittedName>
        <fullName evidence="2">Choloylglycine hydrolase</fullName>
    </submittedName>
</protein>
<dbReference type="InterPro" id="IPR029055">
    <property type="entry name" value="Ntn_hydrolases_N"/>
</dbReference>